<accession>A0A1Y2JZ34</accession>
<evidence type="ECO:0000313" key="1">
    <source>
        <dbReference type="EMBL" id="OSM00129.1"/>
    </source>
</evidence>
<dbReference type="GO" id="GO:0050313">
    <property type="term" value="F:sulfur dioxygenase activity"/>
    <property type="evidence" value="ECO:0007669"/>
    <property type="project" value="TreeGrafter"/>
</dbReference>
<dbReference type="SUPFAM" id="SSF56281">
    <property type="entry name" value="Metallo-hydrolase/oxidoreductase"/>
    <property type="match status" value="1"/>
</dbReference>
<sequence>MKVAIGARVMEVRALFADLFNDMTLVTEAPPFDLLLEDEQEFSAGTLHFKTLFTPGHTPACVSYWIGDAAFVGDLVMMPDLGSGRCDFPGADPEAMYESIGVCLFALPDTTRLFVGHDYPPETRDMDCETSVLEIKRKNRMINADTEYETFLARRRERDRELAFPELMWASVQVNLNAGQLPKPEANGISYLRIPISKA</sequence>
<dbReference type="PANTHER" id="PTHR43084:SF1">
    <property type="entry name" value="PERSULFIDE DIOXYGENASE ETHE1, MITOCHONDRIAL"/>
    <property type="match status" value="1"/>
</dbReference>
<dbReference type="STRING" id="1434232.MAIT1_00561"/>
<protein>
    <submittedName>
        <fullName evidence="1">Putative metallo-beta-lactamase superfamily protein</fullName>
    </submittedName>
</protein>
<dbReference type="InterPro" id="IPR051682">
    <property type="entry name" value="Mito_Persulfide_Diox"/>
</dbReference>
<dbReference type="AlphaFoldDB" id="A0A1Y2JZ34"/>
<keyword evidence="2" id="KW-1185">Reference proteome</keyword>
<dbReference type="EMBL" id="LVJN01000021">
    <property type="protein sequence ID" value="OSM00129.1"/>
    <property type="molecule type" value="Genomic_DNA"/>
</dbReference>
<dbReference type="GO" id="GO:0070813">
    <property type="term" value="P:hydrogen sulfide metabolic process"/>
    <property type="evidence" value="ECO:0007669"/>
    <property type="project" value="TreeGrafter"/>
</dbReference>
<proteinExistence type="predicted"/>
<name>A0A1Y2JZ34_9PROT</name>
<comment type="caution">
    <text evidence="1">The sequence shown here is derived from an EMBL/GenBank/DDBJ whole genome shotgun (WGS) entry which is preliminary data.</text>
</comment>
<reference evidence="1 2" key="1">
    <citation type="journal article" date="2016" name="BMC Genomics">
        <title>Combined genomic and structural analyses of a cultured magnetotactic bacterium reveals its niche adaptation to a dynamic environment.</title>
        <authorList>
            <person name="Araujo A.C."/>
            <person name="Morillo V."/>
            <person name="Cypriano J."/>
            <person name="Teixeira L.C."/>
            <person name="Leao P."/>
            <person name="Lyra S."/>
            <person name="Almeida L.G."/>
            <person name="Bazylinski D.A."/>
            <person name="Vasconcellos A.T."/>
            <person name="Abreu F."/>
            <person name="Lins U."/>
        </authorList>
    </citation>
    <scope>NUCLEOTIDE SEQUENCE [LARGE SCALE GENOMIC DNA]</scope>
    <source>
        <strain evidence="1 2">IT-1</strain>
    </source>
</reference>
<dbReference type="InterPro" id="IPR036866">
    <property type="entry name" value="RibonucZ/Hydroxyglut_hydro"/>
</dbReference>
<dbReference type="PANTHER" id="PTHR43084">
    <property type="entry name" value="PERSULFIDE DIOXYGENASE ETHE1"/>
    <property type="match status" value="1"/>
</dbReference>
<organism evidence="1 2">
    <name type="scientific">Magnetofaba australis IT-1</name>
    <dbReference type="NCBI Taxonomy" id="1434232"/>
    <lineage>
        <taxon>Bacteria</taxon>
        <taxon>Pseudomonadati</taxon>
        <taxon>Pseudomonadota</taxon>
        <taxon>Magnetococcia</taxon>
        <taxon>Magnetococcales</taxon>
        <taxon>Magnetococcaceae</taxon>
        <taxon>Magnetofaba</taxon>
    </lineage>
</organism>
<dbReference type="GO" id="GO:0006749">
    <property type="term" value="P:glutathione metabolic process"/>
    <property type="evidence" value="ECO:0007669"/>
    <property type="project" value="TreeGrafter"/>
</dbReference>
<evidence type="ECO:0000313" key="2">
    <source>
        <dbReference type="Proteomes" id="UP000194003"/>
    </source>
</evidence>
<gene>
    <name evidence="1" type="ORF">MAIT1_00561</name>
</gene>
<dbReference type="Proteomes" id="UP000194003">
    <property type="component" value="Unassembled WGS sequence"/>
</dbReference>
<dbReference type="Gene3D" id="3.60.15.10">
    <property type="entry name" value="Ribonuclease Z/Hydroxyacylglutathione hydrolase-like"/>
    <property type="match status" value="1"/>
</dbReference>